<keyword evidence="7" id="KW-0238">DNA-binding</keyword>
<dbReference type="Gene3D" id="3.30.160.60">
    <property type="entry name" value="Classic Zinc Finger"/>
    <property type="match status" value="2"/>
</dbReference>
<evidence type="ECO:0000256" key="2">
    <source>
        <dbReference type="ARBA" id="ARBA00006991"/>
    </source>
</evidence>
<dbReference type="GO" id="GO:0000785">
    <property type="term" value="C:chromatin"/>
    <property type="evidence" value="ECO:0007669"/>
    <property type="project" value="TreeGrafter"/>
</dbReference>
<dbReference type="Proteomes" id="UP000193685">
    <property type="component" value="Unassembled WGS sequence"/>
</dbReference>
<evidence type="ECO:0000256" key="6">
    <source>
        <dbReference type="ARBA" id="ARBA00022833"/>
    </source>
</evidence>
<dbReference type="PROSITE" id="PS50157">
    <property type="entry name" value="ZINC_FINGER_C2H2_2"/>
    <property type="match status" value="2"/>
</dbReference>
<evidence type="ECO:0000256" key="8">
    <source>
        <dbReference type="ARBA" id="ARBA00023242"/>
    </source>
</evidence>
<keyword evidence="12" id="KW-1185">Reference proteome</keyword>
<dbReference type="SUPFAM" id="SSF57667">
    <property type="entry name" value="beta-beta-alpha zinc fingers"/>
    <property type="match status" value="1"/>
</dbReference>
<evidence type="ECO:0000256" key="9">
    <source>
        <dbReference type="PROSITE-ProRule" id="PRU00042"/>
    </source>
</evidence>
<evidence type="ECO:0000256" key="5">
    <source>
        <dbReference type="ARBA" id="ARBA00022771"/>
    </source>
</evidence>
<dbReference type="AlphaFoldDB" id="A0A1Y2FC89"/>
<comment type="similarity">
    <text evidence="2">Belongs to the krueppel C2H2-type zinc-finger protein family.</text>
</comment>
<dbReference type="GO" id="GO:0000981">
    <property type="term" value="F:DNA-binding transcription factor activity, RNA polymerase II-specific"/>
    <property type="evidence" value="ECO:0007669"/>
    <property type="project" value="TreeGrafter"/>
</dbReference>
<evidence type="ECO:0000256" key="3">
    <source>
        <dbReference type="ARBA" id="ARBA00022723"/>
    </source>
</evidence>
<dbReference type="GO" id="GO:0000978">
    <property type="term" value="F:RNA polymerase II cis-regulatory region sequence-specific DNA binding"/>
    <property type="evidence" value="ECO:0007669"/>
    <property type="project" value="TreeGrafter"/>
</dbReference>
<dbReference type="EMBL" id="MCFI01000011">
    <property type="protein sequence ID" value="ORY81539.1"/>
    <property type="molecule type" value="Genomic_DNA"/>
</dbReference>
<evidence type="ECO:0000256" key="1">
    <source>
        <dbReference type="ARBA" id="ARBA00004123"/>
    </source>
</evidence>
<keyword evidence="6" id="KW-0862">Zinc</keyword>
<comment type="caution">
    <text evidence="11">The sequence shown here is derived from an EMBL/GenBank/DDBJ whole genome shotgun (WGS) entry which is preliminary data.</text>
</comment>
<dbReference type="InterPro" id="IPR013087">
    <property type="entry name" value="Znf_C2H2_type"/>
</dbReference>
<protein>
    <recommendedName>
        <fullName evidence="10">C2H2-type domain-containing protein</fullName>
    </recommendedName>
</protein>
<keyword evidence="4" id="KW-0677">Repeat</keyword>
<keyword evidence="5 9" id="KW-0863">Zinc-finger</keyword>
<dbReference type="PANTHER" id="PTHR14003">
    <property type="entry name" value="TRANSCRIPTIONAL REPRESSOR PROTEIN YY"/>
    <property type="match status" value="1"/>
</dbReference>
<dbReference type="OrthoDB" id="6077919at2759"/>
<dbReference type="Pfam" id="PF00096">
    <property type="entry name" value="zf-C2H2"/>
    <property type="match status" value="2"/>
</dbReference>
<feature type="domain" description="C2H2-type" evidence="10">
    <location>
        <begin position="3"/>
        <end position="30"/>
    </location>
</feature>
<dbReference type="FunFam" id="3.30.160.60:FF:001174">
    <property type="entry name" value="zinc finger protein 527 isoform X1"/>
    <property type="match status" value="1"/>
</dbReference>
<evidence type="ECO:0000256" key="7">
    <source>
        <dbReference type="ARBA" id="ARBA00023125"/>
    </source>
</evidence>
<evidence type="ECO:0000313" key="12">
    <source>
        <dbReference type="Proteomes" id="UP000193685"/>
    </source>
</evidence>
<feature type="non-terminal residue" evidence="11">
    <location>
        <position position="1"/>
    </location>
</feature>
<dbReference type="SMART" id="SM00355">
    <property type="entry name" value="ZnF_C2H2"/>
    <property type="match status" value="2"/>
</dbReference>
<keyword evidence="3" id="KW-0479">Metal-binding</keyword>
<dbReference type="OMA" id="SIHINTH"/>
<dbReference type="RefSeq" id="XP_040724915.1">
    <property type="nucleotide sequence ID" value="XM_040867372.1"/>
</dbReference>
<keyword evidence="8" id="KW-0539">Nucleus</keyword>
<dbReference type="GO" id="GO:0008270">
    <property type="term" value="F:zinc ion binding"/>
    <property type="evidence" value="ECO:0007669"/>
    <property type="project" value="UniProtKB-KW"/>
</dbReference>
<gene>
    <name evidence="11" type="ORF">BCR37DRAFT_340696</name>
</gene>
<dbReference type="FunFam" id="3.30.160.60:FF:000045">
    <property type="entry name" value="ZFP69 zinc finger protein B"/>
    <property type="match status" value="1"/>
</dbReference>
<dbReference type="GO" id="GO:0005667">
    <property type="term" value="C:transcription regulator complex"/>
    <property type="evidence" value="ECO:0007669"/>
    <property type="project" value="TreeGrafter"/>
</dbReference>
<organism evidence="11 12">
    <name type="scientific">Protomyces lactucae-debilis</name>
    <dbReference type="NCBI Taxonomy" id="2754530"/>
    <lineage>
        <taxon>Eukaryota</taxon>
        <taxon>Fungi</taxon>
        <taxon>Dikarya</taxon>
        <taxon>Ascomycota</taxon>
        <taxon>Taphrinomycotina</taxon>
        <taxon>Taphrinomycetes</taxon>
        <taxon>Taphrinales</taxon>
        <taxon>Protomycetaceae</taxon>
        <taxon>Protomyces</taxon>
    </lineage>
</organism>
<evidence type="ECO:0000259" key="10">
    <source>
        <dbReference type="PROSITE" id="PS50157"/>
    </source>
</evidence>
<feature type="non-terminal residue" evidence="11">
    <location>
        <position position="56"/>
    </location>
</feature>
<name>A0A1Y2FC89_PROLT</name>
<dbReference type="PROSITE" id="PS00028">
    <property type="entry name" value="ZINC_FINGER_C2H2_1"/>
    <property type="match status" value="2"/>
</dbReference>
<dbReference type="GO" id="GO:0005634">
    <property type="term" value="C:nucleus"/>
    <property type="evidence" value="ECO:0007669"/>
    <property type="project" value="UniProtKB-SubCell"/>
</dbReference>
<dbReference type="PANTHER" id="PTHR14003:SF19">
    <property type="entry name" value="YY2 TRANSCRIPTION FACTOR"/>
    <property type="match status" value="1"/>
</dbReference>
<dbReference type="InterPro" id="IPR036236">
    <property type="entry name" value="Znf_C2H2_sf"/>
</dbReference>
<reference evidence="11 12" key="1">
    <citation type="submission" date="2016-07" db="EMBL/GenBank/DDBJ databases">
        <title>Pervasive Adenine N6-methylation of Active Genes in Fungi.</title>
        <authorList>
            <consortium name="DOE Joint Genome Institute"/>
            <person name="Mondo S.J."/>
            <person name="Dannebaum R.O."/>
            <person name="Kuo R.C."/>
            <person name="Labutti K."/>
            <person name="Haridas S."/>
            <person name="Kuo A."/>
            <person name="Salamov A."/>
            <person name="Ahrendt S.R."/>
            <person name="Lipzen A."/>
            <person name="Sullivan W."/>
            <person name="Andreopoulos W.B."/>
            <person name="Clum A."/>
            <person name="Lindquist E."/>
            <person name="Daum C."/>
            <person name="Ramamoorthy G.K."/>
            <person name="Gryganskyi A."/>
            <person name="Culley D."/>
            <person name="Magnuson J.K."/>
            <person name="James T.Y."/>
            <person name="O'Malley M.A."/>
            <person name="Stajich J.E."/>
            <person name="Spatafora J.W."/>
            <person name="Visel A."/>
            <person name="Grigoriev I.V."/>
        </authorList>
    </citation>
    <scope>NUCLEOTIDE SEQUENCE [LARGE SCALE GENOMIC DNA]</scope>
    <source>
        <strain evidence="11 12">12-1054</strain>
    </source>
</reference>
<sequence>KKHVCPICKKRFTRPSSLTTHIYSHTGEKPFVCEVPGCGRHFSVISNLRRHKKIHQ</sequence>
<dbReference type="GeneID" id="63783971"/>
<proteinExistence type="inferred from homology"/>
<evidence type="ECO:0000313" key="11">
    <source>
        <dbReference type="EMBL" id="ORY81539.1"/>
    </source>
</evidence>
<feature type="domain" description="C2H2-type" evidence="10">
    <location>
        <begin position="31"/>
        <end position="56"/>
    </location>
</feature>
<dbReference type="STRING" id="56484.A0A1Y2FC89"/>
<evidence type="ECO:0000256" key="4">
    <source>
        <dbReference type="ARBA" id="ARBA00022737"/>
    </source>
</evidence>
<comment type="subcellular location">
    <subcellularLocation>
        <location evidence="1">Nucleus</location>
    </subcellularLocation>
</comment>
<accession>A0A1Y2FC89</accession>